<accession>A0A1N6VJ53</accession>
<feature type="domain" description="Glycosyl transferase family 1" evidence="1">
    <location>
        <begin position="184"/>
        <end position="340"/>
    </location>
</feature>
<dbReference type="Pfam" id="PF00534">
    <property type="entry name" value="Glycos_transf_1"/>
    <property type="match status" value="1"/>
</dbReference>
<dbReference type="InterPro" id="IPR028098">
    <property type="entry name" value="Glyco_trans_4-like_N"/>
</dbReference>
<reference evidence="4" key="1">
    <citation type="submission" date="2017-01" db="EMBL/GenBank/DDBJ databases">
        <authorList>
            <person name="Varghese N."/>
            <person name="Submissions S."/>
        </authorList>
    </citation>
    <scope>NUCLEOTIDE SEQUENCE [LARGE SCALE GENOMIC DNA]</scope>
    <source>
        <strain evidence="4">DSM 15366</strain>
    </source>
</reference>
<dbReference type="OrthoDB" id="798298at2"/>
<name>A0A1N6VJ53_9FLAO</name>
<keyword evidence="3" id="KW-0808">Transferase</keyword>
<evidence type="ECO:0000313" key="3">
    <source>
        <dbReference type="EMBL" id="SIQ77758.1"/>
    </source>
</evidence>
<dbReference type="PANTHER" id="PTHR12526:SF630">
    <property type="entry name" value="GLYCOSYLTRANSFERASE"/>
    <property type="match status" value="1"/>
</dbReference>
<dbReference type="RefSeq" id="WP_076548539.1">
    <property type="nucleotide sequence ID" value="NZ_FTMA01000003.1"/>
</dbReference>
<dbReference type="InterPro" id="IPR001296">
    <property type="entry name" value="Glyco_trans_1"/>
</dbReference>
<dbReference type="SUPFAM" id="SSF53756">
    <property type="entry name" value="UDP-Glycosyltransferase/glycogen phosphorylase"/>
    <property type="match status" value="1"/>
</dbReference>
<evidence type="ECO:0000259" key="1">
    <source>
        <dbReference type="Pfam" id="PF00534"/>
    </source>
</evidence>
<feature type="domain" description="Glycosyltransferase subfamily 4-like N-terminal" evidence="2">
    <location>
        <begin position="13"/>
        <end position="171"/>
    </location>
</feature>
<gene>
    <name evidence="3" type="ORF">SAMN05421797_103148</name>
</gene>
<dbReference type="Proteomes" id="UP000186953">
    <property type="component" value="Unassembled WGS sequence"/>
</dbReference>
<dbReference type="Pfam" id="PF13439">
    <property type="entry name" value="Glyco_transf_4"/>
    <property type="match status" value="1"/>
</dbReference>
<dbReference type="Gene3D" id="3.40.50.2000">
    <property type="entry name" value="Glycogen Phosphorylase B"/>
    <property type="match status" value="2"/>
</dbReference>
<proteinExistence type="predicted"/>
<evidence type="ECO:0000313" key="4">
    <source>
        <dbReference type="Proteomes" id="UP000186953"/>
    </source>
</evidence>
<dbReference type="CDD" id="cd03820">
    <property type="entry name" value="GT4_AmsD-like"/>
    <property type="match status" value="1"/>
</dbReference>
<keyword evidence="4" id="KW-1185">Reference proteome</keyword>
<dbReference type="AlphaFoldDB" id="A0A1N6VJ53"/>
<evidence type="ECO:0000259" key="2">
    <source>
        <dbReference type="Pfam" id="PF13439"/>
    </source>
</evidence>
<dbReference type="EMBL" id="FTMA01000003">
    <property type="protein sequence ID" value="SIQ77758.1"/>
    <property type="molecule type" value="Genomic_DNA"/>
</dbReference>
<dbReference type="STRING" id="228959.SAMN05421797_103148"/>
<protein>
    <submittedName>
        <fullName evidence="3">GalNAc-alpha-(1-&gt;4)-GalNAc-alpha-(1-&gt;3)-diNAcBac-PP-undecaprenol alpha-1,4-N-acetyl-D-galactosaminyltransferase</fullName>
    </submittedName>
</protein>
<dbReference type="PANTHER" id="PTHR12526">
    <property type="entry name" value="GLYCOSYLTRANSFERASE"/>
    <property type="match status" value="1"/>
</dbReference>
<organism evidence="3 4">
    <name type="scientific">Maribacter ulvicola</name>
    <dbReference type="NCBI Taxonomy" id="228959"/>
    <lineage>
        <taxon>Bacteria</taxon>
        <taxon>Pseudomonadati</taxon>
        <taxon>Bacteroidota</taxon>
        <taxon>Flavobacteriia</taxon>
        <taxon>Flavobacteriales</taxon>
        <taxon>Flavobacteriaceae</taxon>
        <taxon>Maribacter</taxon>
    </lineage>
</organism>
<dbReference type="GO" id="GO:0016757">
    <property type="term" value="F:glycosyltransferase activity"/>
    <property type="evidence" value="ECO:0007669"/>
    <property type="project" value="InterPro"/>
</dbReference>
<sequence length="368" mass="42119">MKIVFIIYGLQAGGAERAVTGLANYWAETHNVSIITLVNTKSFYPLNSKIKRYFCLEQPKEKTTILQSLKDVFLRLKKLKYFLKKENPDVVLSFMMKTNIYSTWVAKSLKIPCIVSERANHDFDKLPRMQERLRDFSYRYISKLVVQTEGNKNYYQKTVELSKIKVIPNGVADTLQNQRNTQTLKNCTKEKIILNVGAFRNGKAQDILIKSFAKIKAPDWRLIFLGQGPNLEKIKNLVIKLGISNRVEFAGAKQNVAFFYQQASLFVFTSEHEGFPNALLEALYFGLPCISTNCPHGPADLIKNGQNGYLVPVGNQEQLTRKIIELIEDSELRKRFSAEAIVNSRKYEMETIANQWMNLIKSVVVIES</sequence>